<feature type="transmembrane region" description="Helical" evidence="1">
    <location>
        <begin position="234"/>
        <end position="256"/>
    </location>
</feature>
<dbReference type="EMBL" id="JAAXPC010000005">
    <property type="protein sequence ID" value="NKY02041.1"/>
    <property type="molecule type" value="Genomic_DNA"/>
</dbReference>
<sequence length="277" mass="31100">MKLSVVIPAYNEESQLPGCLDSLLAQTRAIDEIIVVDNNSTDRTSSVVADYAARHAAVRHEFEPVQGVHAARSRGLDSATSELIAKVDADTRVGPDWAALGVEFLAGPRGREFSALTGPLLLADAPFEEFQKRMAARSYGKLAEGGSIGSVHGPAYFLRRDAWRQIRHRLHTDKHVWEDLDVGLSMAACGMRVAFDPRLLAETSCRRLRTSPWRNRHYILGGRRTARAHGHTRLTAMMTLDAVVKFAMFTYFWLILRPWDPTTRTWRPHRYLTPLPA</sequence>
<dbReference type="PANTHER" id="PTHR43685">
    <property type="entry name" value="GLYCOSYLTRANSFERASE"/>
    <property type="match status" value="1"/>
</dbReference>
<comment type="caution">
    <text evidence="3">The sequence shown here is derived from an EMBL/GenBank/DDBJ whole genome shotgun (WGS) entry which is preliminary data.</text>
</comment>
<feature type="domain" description="Glycosyltransferase 2-like" evidence="2">
    <location>
        <begin position="4"/>
        <end position="106"/>
    </location>
</feature>
<dbReference type="Gene3D" id="3.90.550.10">
    <property type="entry name" value="Spore Coat Polysaccharide Biosynthesis Protein SpsA, Chain A"/>
    <property type="match status" value="1"/>
</dbReference>
<dbReference type="RefSeq" id="WP_168436266.1">
    <property type="nucleotide sequence ID" value="NZ_JAAXPC010000005.1"/>
</dbReference>
<accession>A0A846WP75</accession>
<proteinExistence type="predicted"/>
<protein>
    <submittedName>
        <fullName evidence="3">Glycosyltransferase family 2 protein</fullName>
    </submittedName>
</protein>
<evidence type="ECO:0000313" key="4">
    <source>
        <dbReference type="Proteomes" id="UP000563898"/>
    </source>
</evidence>
<evidence type="ECO:0000313" key="3">
    <source>
        <dbReference type="EMBL" id="NKY02041.1"/>
    </source>
</evidence>
<evidence type="ECO:0000256" key="1">
    <source>
        <dbReference type="SAM" id="Phobius"/>
    </source>
</evidence>
<name>A0A846WP75_9ACTN</name>
<evidence type="ECO:0000259" key="2">
    <source>
        <dbReference type="Pfam" id="PF00535"/>
    </source>
</evidence>
<dbReference type="CDD" id="cd00761">
    <property type="entry name" value="Glyco_tranf_GTA_type"/>
    <property type="match status" value="1"/>
</dbReference>
<dbReference type="InterPro" id="IPR050834">
    <property type="entry name" value="Glycosyltransf_2"/>
</dbReference>
<keyword evidence="1" id="KW-0472">Membrane</keyword>
<dbReference type="AlphaFoldDB" id="A0A846WP75"/>
<dbReference type="GO" id="GO:0016740">
    <property type="term" value="F:transferase activity"/>
    <property type="evidence" value="ECO:0007669"/>
    <property type="project" value="UniProtKB-KW"/>
</dbReference>
<keyword evidence="3" id="KW-0808">Transferase</keyword>
<keyword evidence="1" id="KW-1133">Transmembrane helix</keyword>
<gene>
    <name evidence="3" type="ORF">HGA05_10680</name>
</gene>
<dbReference type="PANTHER" id="PTHR43685:SF14">
    <property type="entry name" value="GLYCOSYLTRANSFERASE 2-LIKE DOMAIN-CONTAINING PROTEIN"/>
    <property type="match status" value="1"/>
</dbReference>
<dbReference type="Proteomes" id="UP000563898">
    <property type="component" value="Unassembled WGS sequence"/>
</dbReference>
<reference evidence="3 4" key="1">
    <citation type="submission" date="2020-04" db="EMBL/GenBank/DDBJ databases">
        <title>MicrobeNet Type strains.</title>
        <authorList>
            <person name="Nicholson A.C."/>
        </authorList>
    </citation>
    <scope>NUCLEOTIDE SEQUENCE [LARGE SCALE GENOMIC DNA]</scope>
    <source>
        <strain evidence="3 4">ATCC BAA-14</strain>
    </source>
</reference>
<dbReference type="Pfam" id="PF00535">
    <property type="entry name" value="Glycos_transf_2"/>
    <property type="match status" value="1"/>
</dbReference>
<dbReference type="SUPFAM" id="SSF53448">
    <property type="entry name" value="Nucleotide-diphospho-sugar transferases"/>
    <property type="match status" value="1"/>
</dbReference>
<dbReference type="InterPro" id="IPR001173">
    <property type="entry name" value="Glyco_trans_2-like"/>
</dbReference>
<keyword evidence="1" id="KW-0812">Transmembrane</keyword>
<dbReference type="InterPro" id="IPR029044">
    <property type="entry name" value="Nucleotide-diphossugar_trans"/>
</dbReference>
<organism evidence="3 4">
    <name type="scientific">Gordonia polyisoprenivorans</name>
    <dbReference type="NCBI Taxonomy" id="84595"/>
    <lineage>
        <taxon>Bacteria</taxon>
        <taxon>Bacillati</taxon>
        <taxon>Actinomycetota</taxon>
        <taxon>Actinomycetes</taxon>
        <taxon>Mycobacteriales</taxon>
        <taxon>Gordoniaceae</taxon>
        <taxon>Gordonia</taxon>
    </lineage>
</organism>